<sequence>MIAERIGWGRGMPILKDRIRELRPACAPVDPVSRTTYRPGKLAQCDLWFPDVDIPPGCGRTGRPPVLVMVSGYSRLITARMHWSGTAGRRMRRIPRSVGPGRRRLCGGTGAVVTWPQAQMVLLSAQGMPVAKIAEVTFTSADRVRDRGLTPCARIHHLRVRSCQRRNDRPRPPAGAAGGRFGPRTVYEGDSQANVTIIEGPEERRAPR</sequence>
<reference evidence="3" key="1">
    <citation type="journal article" date="2019" name="Int. J. Syst. Evol. Microbiol.">
        <title>The Global Catalogue of Microorganisms (GCM) 10K type strain sequencing project: providing services to taxonomists for standard genome sequencing and annotation.</title>
        <authorList>
            <consortium name="The Broad Institute Genomics Platform"/>
            <consortium name="The Broad Institute Genome Sequencing Center for Infectious Disease"/>
            <person name="Wu L."/>
            <person name="Ma J."/>
        </authorList>
    </citation>
    <scope>NUCLEOTIDE SEQUENCE [LARGE SCALE GENOMIC DNA]</scope>
    <source>
        <strain evidence="3">JCM 3399</strain>
    </source>
</reference>
<evidence type="ECO:0000313" key="3">
    <source>
        <dbReference type="Proteomes" id="UP000654471"/>
    </source>
</evidence>
<dbReference type="EMBL" id="BMRP01000002">
    <property type="protein sequence ID" value="GGU48017.1"/>
    <property type="molecule type" value="Genomic_DNA"/>
</dbReference>
<protein>
    <recommendedName>
        <fullName evidence="4">Transposase</fullName>
    </recommendedName>
</protein>
<organism evidence="2 3">
    <name type="scientific">Streptomyces albospinus</name>
    <dbReference type="NCBI Taxonomy" id="285515"/>
    <lineage>
        <taxon>Bacteria</taxon>
        <taxon>Bacillati</taxon>
        <taxon>Actinomycetota</taxon>
        <taxon>Actinomycetes</taxon>
        <taxon>Kitasatosporales</taxon>
        <taxon>Streptomycetaceae</taxon>
        <taxon>Streptomyces</taxon>
    </lineage>
</organism>
<name>A0ABQ2UQD0_9ACTN</name>
<comment type="caution">
    <text evidence="2">The sequence shown here is derived from an EMBL/GenBank/DDBJ whole genome shotgun (WGS) entry which is preliminary data.</text>
</comment>
<dbReference type="Proteomes" id="UP000654471">
    <property type="component" value="Unassembled WGS sequence"/>
</dbReference>
<evidence type="ECO:0000256" key="1">
    <source>
        <dbReference type="SAM" id="MobiDB-lite"/>
    </source>
</evidence>
<evidence type="ECO:0008006" key="4">
    <source>
        <dbReference type="Google" id="ProtNLM"/>
    </source>
</evidence>
<accession>A0ABQ2UQD0</accession>
<proteinExistence type="predicted"/>
<evidence type="ECO:0000313" key="2">
    <source>
        <dbReference type="EMBL" id="GGU48017.1"/>
    </source>
</evidence>
<gene>
    <name evidence="2" type="ORF">GCM10010211_10230</name>
</gene>
<keyword evidence="3" id="KW-1185">Reference proteome</keyword>
<feature type="region of interest" description="Disordered" evidence="1">
    <location>
        <begin position="164"/>
        <end position="208"/>
    </location>
</feature>